<sequence length="226" mass="26741">MRIKDKGNPLYWPNIPKESLTELSKGNFANARVFRYSRDGIQLTIKNFEHCPWWIRLFISRAIIKIEYHCLNRLKGLAGLTSQVMLLDKYTVAFSYIAGVPLKTIYKKGKRLPKEFFLEMERRVCAIHSKGQVHLDLRNLGNIIHGEDETPYLIDFQSSLRTTYIPKKLCAILEEFDLSGIYKCWELLCEEPLDTQREALLRRLNKLRRYWIFKKNSLRKKIKENS</sequence>
<name>A0A378IPJ1_9GAMM</name>
<dbReference type="AlphaFoldDB" id="A0A378IPJ1"/>
<organism evidence="1 2">
    <name type="scientific">Legionella feeleii</name>
    <dbReference type="NCBI Taxonomy" id="453"/>
    <lineage>
        <taxon>Bacteria</taxon>
        <taxon>Pseudomonadati</taxon>
        <taxon>Pseudomonadota</taxon>
        <taxon>Gammaproteobacteria</taxon>
        <taxon>Legionellales</taxon>
        <taxon>Legionellaceae</taxon>
        <taxon>Legionella</taxon>
    </lineage>
</organism>
<protein>
    <submittedName>
        <fullName evidence="1">Serine/threonine protein kinase</fullName>
    </submittedName>
</protein>
<gene>
    <name evidence="1" type="ORF">NCTC11978_00006</name>
</gene>
<dbReference type="EMBL" id="UGNY01000001">
    <property type="protein sequence ID" value="STX36860.1"/>
    <property type="molecule type" value="Genomic_DNA"/>
</dbReference>
<keyword evidence="1" id="KW-0418">Kinase</keyword>
<dbReference type="RefSeq" id="WP_115174158.1">
    <property type="nucleotide sequence ID" value="NZ_UGNY01000001.1"/>
</dbReference>
<keyword evidence="1" id="KW-0808">Transferase</keyword>
<reference evidence="1 2" key="1">
    <citation type="submission" date="2018-06" db="EMBL/GenBank/DDBJ databases">
        <authorList>
            <consortium name="Pathogen Informatics"/>
            <person name="Doyle S."/>
        </authorList>
    </citation>
    <scope>NUCLEOTIDE SEQUENCE [LARGE SCALE GENOMIC DNA]</scope>
    <source>
        <strain evidence="1 2">NCTC11978</strain>
    </source>
</reference>
<proteinExistence type="predicted"/>
<dbReference type="SUPFAM" id="SSF56112">
    <property type="entry name" value="Protein kinase-like (PK-like)"/>
    <property type="match status" value="1"/>
</dbReference>
<evidence type="ECO:0000313" key="1">
    <source>
        <dbReference type="EMBL" id="STX36860.1"/>
    </source>
</evidence>
<accession>A0A378IPJ1</accession>
<dbReference type="InterPro" id="IPR011009">
    <property type="entry name" value="Kinase-like_dom_sf"/>
</dbReference>
<evidence type="ECO:0000313" key="2">
    <source>
        <dbReference type="Proteomes" id="UP000254033"/>
    </source>
</evidence>
<dbReference type="Proteomes" id="UP000254033">
    <property type="component" value="Unassembled WGS sequence"/>
</dbReference>
<dbReference type="GO" id="GO:0004674">
    <property type="term" value="F:protein serine/threonine kinase activity"/>
    <property type="evidence" value="ECO:0007669"/>
    <property type="project" value="UniProtKB-KW"/>
</dbReference>
<keyword evidence="1" id="KW-0723">Serine/threonine-protein kinase</keyword>